<dbReference type="InterPro" id="IPR036505">
    <property type="entry name" value="Amidase/PGRP_sf"/>
</dbReference>
<sequence length="135" mass="14726">MEMRNLDNIGQSRFKGGISYTFVVFPSGRIYEGHSIGRVGAHTAGRNTISAGICLAGNYETNQVTAEQVAALAWLLNHGIEKGWWTENKLDGGHRDTKATVCPGKHGNGHPHRQKSLGVTNAIYAKVRAEVNRRA</sequence>
<gene>
    <name evidence="2" type="ORF">JOF46_002331</name>
</gene>
<dbReference type="CDD" id="cd06583">
    <property type="entry name" value="PGRP"/>
    <property type="match status" value="1"/>
</dbReference>
<dbReference type="Proteomes" id="UP000766570">
    <property type="component" value="Unassembled WGS sequence"/>
</dbReference>
<dbReference type="PANTHER" id="PTHR11022:SF41">
    <property type="entry name" value="PEPTIDOGLYCAN-RECOGNITION PROTEIN LC-RELATED"/>
    <property type="match status" value="1"/>
</dbReference>
<dbReference type="SUPFAM" id="SSF55846">
    <property type="entry name" value="N-acetylmuramoyl-L-alanine amidase-like"/>
    <property type="match status" value="1"/>
</dbReference>
<dbReference type="InterPro" id="IPR002502">
    <property type="entry name" value="Amidase_domain"/>
</dbReference>
<dbReference type="EMBL" id="JAGIOE010000001">
    <property type="protein sequence ID" value="MBP2374419.1"/>
    <property type="molecule type" value="Genomic_DNA"/>
</dbReference>
<evidence type="ECO:0000259" key="1">
    <source>
        <dbReference type="Pfam" id="PF01510"/>
    </source>
</evidence>
<dbReference type="Gene3D" id="3.40.80.10">
    <property type="entry name" value="Peptidoglycan recognition protein-like"/>
    <property type="match status" value="1"/>
</dbReference>
<dbReference type="PANTHER" id="PTHR11022">
    <property type="entry name" value="PEPTIDOGLYCAN RECOGNITION PROTEIN"/>
    <property type="match status" value="1"/>
</dbReference>
<dbReference type="Pfam" id="PF01510">
    <property type="entry name" value="Amidase_2"/>
    <property type="match status" value="1"/>
</dbReference>
<feature type="domain" description="N-acetylmuramoyl-L-alanine amidase" evidence="1">
    <location>
        <begin position="16"/>
        <end position="105"/>
    </location>
</feature>
<organism evidence="2 3">
    <name type="scientific">Paeniglutamicibacter psychrophenolicus</name>
    <dbReference type="NCBI Taxonomy" id="257454"/>
    <lineage>
        <taxon>Bacteria</taxon>
        <taxon>Bacillati</taxon>
        <taxon>Actinomycetota</taxon>
        <taxon>Actinomycetes</taxon>
        <taxon>Micrococcales</taxon>
        <taxon>Micrococcaceae</taxon>
        <taxon>Paeniglutamicibacter</taxon>
    </lineage>
</organism>
<dbReference type="InterPro" id="IPR015510">
    <property type="entry name" value="PGRP"/>
</dbReference>
<comment type="caution">
    <text evidence="2">The sequence shown here is derived from an EMBL/GenBank/DDBJ whole genome shotgun (WGS) entry which is preliminary data.</text>
</comment>
<evidence type="ECO:0000313" key="2">
    <source>
        <dbReference type="EMBL" id="MBP2374419.1"/>
    </source>
</evidence>
<accession>A0ABS4WDX9</accession>
<reference evidence="2 3" key="1">
    <citation type="submission" date="2021-03" db="EMBL/GenBank/DDBJ databases">
        <title>Sequencing the genomes of 1000 actinobacteria strains.</title>
        <authorList>
            <person name="Klenk H.-P."/>
        </authorList>
    </citation>
    <scope>NUCLEOTIDE SEQUENCE [LARGE SCALE GENOMIC DNA]</scope>
    <source>
        <strain evidence="2 3">DSM 15454</strain>
    </source>
</reference>
<proteinExistence type="predicted"/>
<protein>
    <recommendedName>
        <fullName evidence="1">N-acetylmuramoyl-L-alanine amidase domain-containing protein</fullName>
    </recommendedName>
</protein>
<name>A0ABS4WDX9_9MICC</name>
<evidence type="ECO:0000313" key="3">
    <source>
        <dbReference type="Proteomes" id="UP000766570"/>
    </source>
</evidence>
<keyword evidence="3" id="KW-1185">Reference proteome</keyword>